<sequence>MSIPKTIKGIGSVNEKEWTSPQELEYSPRKFNDEDVLIRIDYCGICGSDVHTMSGGWGRYRNLVPGHEIVGRAMKVGSKVKSIKAGDRVGVGPMAGSCGECKLCLSDNEHYCKKVISTYRSKNYKADNYFMQGGYATHIIVEENFVFSIPDGIPSNVAGPLMCAGLTVFSPLYRNLKDNNNEKLVGIIGIGGLGHLAIMFAKALGAKVVAFSRSNSKKQDALSLGADDYVATGEDTNWVSKYEREFDVLLNCASSFTDINYQSFFGALKVQGNFITVGSPELSETLDLHAVQLVVSGIALGGSLAGSKKEALVMLDLAAKRKIFPVIEELPMSVENVKHGWQKVQKSDVKYRLVLTGIQNHFAKPKL</sequence>
<comment type="caution">
    <text evidence="1">The sequence shown here is derived from an EMBL/GenBank/DDBJ whole genome shotgun (WGS) entry which is preliminary data.</text>
</comment>
<reference evidence="1" key="1">
    <citation type="submission" date="2022-06" db="EMBL/GenBank/DDBJ databases">
        <authorList>
            <person name="Legras J.-L."/>
            <person name="Devillers H."/>
            <person name="Grondin C."/>
        </authorList>
    </citation>
    <scope>NUCLEOTIDE SEQUENCE</scope>
    <source>
        <strain evidence="1">CLIB 1444</strain>
    </source>
</reference>
<evidence type="ECO:0000313" key="2">
    <source>
        <dbReference type="Proteomes" id="UP001152531"/>
    </source>
</evidence>
<organism evidence="1 2">
    <name type="scientific">[Candida] jaroonii</name>
    <dbReference type="NCBI Taxonomy" id="467808"/>
    <lineage>
        <taxon>Eukaryota</taxon>
        <taxon>Fungi</taxon>
        <taxon>Dikarya</taxon>
        <taxon>Ascomycota</taxon>
        <taxon>Saccharomycotina</taxon>
        <taxon>Pichiomycetes</taxon>
        <taxon>Debaryomycetaceae</taxon>
        <taxon>Yamadazyma</taxon>
    </lineage>
</organism>
<evidence type="ECO:0000313" key="1">
    <source>
        <dbReference type="EMBL" id="CAH6719889.1"/>
    </source>
</evidence>
<dbReference type="Proteomes" id="UP001152531">
    <property type="component" value="Unassembled WGS sequence"/>
</dbReference>
<name>A0ACA9Y4I8_9ASCO</name>
<accession>A0ACA9Y4I8</accession>
<gene>
    <name evidence="1" type="ORF">CLIB1444_02S18866</name>
</gene>
<dbReference type="EMBL" id="CALSDN010000002">
    <property type="protein sequence ID" value="CAH6719889.1"/>
    <property type="molecule type" value="Genomic_DNA"/>
</dbReference>
<protein>
    <submittedName>
        <fullName evidence="1">NADP-dependent alcohol dehydrogenase 7</fullName>
    </submittedName>
</protein>
<keyword evidence="2" id="KW-1185">Reference proteome</keyword>
<proteinExistence type="predicted"/>